<dbReference type="AlphaFoldDB" id="A0A2V5IYJ6"/>
<protein>
    <submittedName>
        <fullName evidence="2">Uncharacterized protein</fullName>
    </submittedName>
</protein>
<evidence type="ECO:0000256" key="1">
    <source>
        <dbReference type="SAM" id="MobiDB-lite"/>
    </source>
</evidence>
<organism evidence="2 3">
    <name type="scientific">Aspergillus indologenus CBS 114.80</name>
    <dbReference type="NCBI Taxonomy" id="1450541"/>
    <lineage>
        <taxon>Eukaryota</taxon>
        <taxon>Fungi</taxon>
        <taxon>Dikarya</taxon>
        <taxon>Ascomycota</taxon>
        <taxon>Pezizomycotina</taxon>
        <taxon>Eurotiomycetes</taxon>
        <taxon>Eurotiomycetidae</taxon>
        <taxon>Eurotiales</taxon>
        <taxon>Aspergillaceae</taxon>
        <taxon>Aspergillus</taxon>
        <taxon>Aspergillus subgen. Circumdati</taxon>
    </lineage>
</organism>
<gene>
    <name evidence="2" type="ORF">BP00DRAFT_238304</name>
</gene>
<sequence length="150" mass="16616">MPSSPRRRPASPGDEVAKGSMSEHWKIQQRDRRIHTSSPLMSHSHHDYKIFATISMISVSVISSRCERFSRSSGPQKSSHLLLVPVPSTFFFFPINFFGGGGGVTSASCFIREHTSPTDPPRSCLNPHFSHPFQHGDPSLHLGARGNPPR</sequence>
<accession>A0A2V5IYJ6</accession>
<dbReference type="EMBL" id="KZ825532">
    <property type="protein sequence ID" value="PYI29377.1"/>
    <property type="molecule type" value="Genomic_DNA"/>
</dbReference>
<proteinExistence type="predicted"/>
<feature type="compositionally biased region" description="Basic and acidic residues" evidence="1">
    <location>
        <begin position="15"/>
        <end position="24"/>
    </location>
</feature>
<keyword evidence="3" id="KW-1185">Reference proteome</keyword>
<dbReference type="Proteomes" id="UP000248817">
    <property type="component" value="Unassembled WGS sequence"/>
</dbReference>
<feature type="region of interest" description="Disordered" evidence="1">
    <location>
        <begin position="121"/>
        <end position="150"/>
    </location>
</feature>
<evidence type="ECO:0000313" key="3">
    <source>
        <dbReference type="Proteomes" id="UP000248817"/>
    </source>
</evidence>
<name>A0A2V5IYJ6_9EURO</name>
<evidence type="ECO:0000313" key="2">
    <source>
        <dbReference type="EMBL" id="PYI29377.1"/>
    </source>
</evidence>
<feature type="region of interest" description="Disordered" evidence="1">
    <location>
        <begin position="1"/>
        <end position="24"/>
    </location>
</feature>
<reference evidence="2 3" key="1">
    <citation type="submission" date="2018-02" db="EMBL/GenBank/DDBJ databases">
        <title>The genomes of Aspergillus section Nigri reveals drivers in fungal speciation.</title>
        <authorList>
            <consortium name="DOE Joint Genome Institute"/>
            <person name="Vesth T.C."/>
            <person name="Nybo J."/>
            <person name="Theobald S."/>
            <person name="Brandl J."/>
            <person name="Frisvad J.C."/>
            <person name="Nielsen K.F."/>
            <person name="Lyhne E.K."/>
            <person name="Kogle M.E."/>
            <person name="Kuo A."/>
            <person name="Riley R."/>
            <person name="Clum A."/>
            <person name="Nolan M."/>
            <person name="Lipzen A."/>
            <person name="Salamov A."/>
            <person name="Henrissat B."/>
            <person name="Wiebenga A."/>
            <person name="De vries R.P."/>
            <person name="Grigoriev I.V."/>
            <person name="Mortensen U.H."/>
            <person name="Andersen M.R."/>
            <person name="Baker S.E."/>
        </authorList>
    </citation>
    <scope>NUCLEOTIDE SEQUENCE [LARGE SCALE GENOMIC DNA]</scope>
    <source>
        <strain evidence="2 3">CBS 114.80</strain>
    </source>
</reference>